<dbReference type="EMBL" id="CP158374">
    <property type="protein sequence ID" value="XBX82288.1"/>
    <property type="molecule type" value="Genomic_DNA"/>
</dbReference>
<accession>A0AAU7W7X3</accession>
<evidence type="ECO:0000313" key="2">
    <source>
        <dbReference type="EMBL" id="XBX82288.1"/>
    </source>
</evidence>
<dbReference type="RefSeq" id="WP_350348309.1">
    <property type="nucleotide sequence ID" value="NZ_CP158374.1"/>
</dbReference>
<organism evidence="2">
    <name type="scientific">Agromyces sp. G08B096</name>
    <dbReference type="NCBI Taxonomy" id="3156399"/>
    <lineage>
        <taxon>Bacteria</taxon>
        <taxon>Bacillati</taxon>
        <taxon>Actinomycetota</taxon>
        <taxon>Actinomycetes</taxon>
        <taxon>Micrococcales</taxon>
        <taxon>Microbacteriaceae</taxon>
        <taxon>Agromyces</taxon>
    </lineage>
</organism>
<protein>
    <recommendedName>
        <fullName evidence="3">DUF3618 domain-containing protein</fullName>
    </recommendedName>
</protein>
<evidence type="ECO:0000256" key="1">
    <source>
        <dbReference type="SAM" id="MobiDB-lite"/>
    </source>
</evidence>
<dbReference type="AlphaFoldDB" id="A0AAU7W7X3"/>
<proteinExistence type="predicted"/>
<sequence length="162" mass="16677">MIDPNPTTTTSGTTGSDAGDAARHVADTAKRETASVAAEAKDQVRSFAGRVRDEVRSQASTQQSRAADGLRSTASSFTTMADAPDASGIGPQLARAAGERVERAADWLGTREPGDVVDEVKAFARRRPGVFIAIAVGAGVVVGRLVRALSTQADTPSTGGRP</sequence>
<feature type="compositionally biased region" description="Basic and acidic residues" evidence="1">
    <location>
        <begin position="20"/>
        <end position="56"/>
    </location>
</feature>
<feature type="region of interest" description="Disordered" evidence="1">
    <location>
        <begin position="1"/>
        <end position="73"/>
    </location>
</feature>
<name>A0AAU7W7X3_9MICO</name>
<reference evidence="2" key="1">
    <citation type="submission" date="2024-05" db="EMBL/GenBank/DDBJ databases">
        <authorList>
            <person name="Yu L."/>
        </authorList>
    </citation>
    <scope>NUCLEOTIDE SEQUENCE</scope>
    <source>
        <strain evidence="2">G08B096</strain>
    </source>
</reference>
<evidence type="ECO:0008006" key="3">
    <source>
        <dbReference type="Google" id="ProtNLM"/>
    </source>
</evidence>
<gene>
    <name evidence="2" type="ORF">ABIQ69_17005</name>
</gene>
<feature type="compositionally biased region" description="Low complexity" evidence="1">
    <location>
        <begin position="7"/>
        <end position="19"/>
    </location>
</feature>